<dbReference type="KEGG" id="smo:SELMODRAFT_135524"/>
<reference evidence="11 12" key="1">
    <citation type="journal article" date="2011" name="Science">
        <title>The Selaginella genome identifies genetic changes associated with the evolution of vascular plants.</title>
        <authorList>
            <person name="Banks J.A."/>
            <person name="Nishiyama T."/>
            <person name="Hasebe M."/>
            <person name="Bowman J.L."/>
            <person name="Gribskov M."/>
            <person name="dePamphilis C."/>
            <person name="Albert V.A."/>
            <person name="Aono N."/>
            <person name="Aoyama T."/>
            <person name="Ambrose B.A."/>
            <person name="Ashton N.W."/>
            <person name="Axtell M.J."/>
            <person name="Barker E."/>
            <person name="Barker M.S."/>
            <person name="Bennetzen J.L."/>
            <person name="Bonawitz N.D."/>
            <person name="Chapple C."/>
            <person name="Cheng C."/>
            <person name="Correa L.G."/>
            <person name="Dacre M."/>
            <person name="DeBarry J."/>
            <person name="Dreyer I."/>
            <person name="Elias M."/>
            <person name="Engstrom E.M."/>
            <person name="Estelle M."/>
            <person name="Feng L."/>
            <person name="Finet C."/>
            <person name="Floyd S.K."/>
            <person name="Frommer W.B."/>
            <person name="Fujita T."/>
            <person name="Gramzow L."/>
            <person name="Gutensohn M."/>
            <person name="Harholt J."/>
            <person name="Hattori M."/>
            <person name="Heyl A."/>
            <person name="Hirai T."/>
            <person name="Hiwatashi Y."/>
            <person name="Ishikawa M."/>
            <person name="Iwata M."/>
            <person name="Karol K.G."/>
            <person name="Koehler B."/>
            <person name="Kolukisaoglu U."/>
            <person name="Kubo M."/>
            <person name="Kurata T."/>
            <person name="Lalonde S."/>
            <person name="Li K."/>
            <person name="Li Y."/>
            <person name="Litt A."/>
            <person name="Lyons E."/>
            <person name="Manning G."/>
            <person name="Maruyama T."/>
            <person name="Michael T.P."/>
            <person name="Mikami K."/>
            <person name="Miyazaki S."/>
            <person name="Morinaga S."/>
            <person name="Murata T."/>
            <person name="Mueller-Roeber B."/>
            <person name="Nelson D.R."/>
            <person name="Obara M."/>
            <person name="Oguri Y."/>
            <person name="Olmstead R.G."/>
            <person name="Onodera N."/>
            <person name="Petersen B.L."/>
            <person name="Pils B."/>
            <person name="Prigge M."/>
            <person name="Rensing S.A."/>
            <person name="Riano-Pachon D.M."/>
            <person name="Roberts A.W."/>
            <person name="Sato Y."/>
            <person name="Scheller H.V."/>
            <person name="Schulz B."/>
            <person name="Schulz C."/>
            <person name="Shakirov E.V."/>
            <person name="Shibagaki N."/>
            <person name="Shinohara N."/>
            <person name="Shippen D.E."/>
            <person name="Soerensen I."/>
            <person name="Sotooka R."/>
            <person name="Sugimoto N."/>
            <person name="Sugita M."/>
            <person name="Sumikawa N."/>
            <person name="Tanurdzic M."/>
            <person name="Theissen G."/>
            <person name="Ulvskov P."/>
            <person name="Wakazuki S."/>
            <person name="Weng J.K."/>
            <person name="Willats W.W."/>
            <person name="Wipf D."/>
            <person name="Wolf P.G."/>
            <person name="Yang L."/>
            <person name="Zimmer A.D."/>
            <person name="Zhu Q."/>
            <person name="Mitros T."/>
            <person name="Hellsten U."/>
            <person name="Loque D."/>
            <person name="Otillar R."/>
            <person name="Salamov A."/>
            <person name="Schmutz J."/>
            <person name="Shapiro H."/>
            <person name="Lindquist E."/>
            <person name="Lucas S."/>
            <person name="Rokhsar D."/>
            <person name="Grigoriev I.V."/>
        </authorList>
    </citation>
    <scope>NUCLEOTIDE SEQUENCE [LARGE SCALE GENOMIC DNA]</scope>
</reference>
<dbReference type="PANTHER" id="PTHR24282:SF211">
    <property type="entry name" value="CYTOCHROME P450-RELATED"/>
    <property type="match status" value="1"/>
</dbReference>
<keyword evidence="7" id="KW-0560">Oxidoreductase</keyword>
<evidence type="ECO:0008006" key="13">
    <source>
        <dbReference type="Google" id="ProtNLM"/>
    </source>
</evidence>
<dbReference type="AlphaFoldDB" id="D8TAG1"/>
<comment type="subcellular location">
    <subcellularLocation>
        <location evidence="1">Membrane</location>
    </subcellularLocation>
</comment>
<comment type="similarity">
    <text evidence="2">Belongs to the cytochrome P450 family.</text>
</comment>
<dbReference type="InParanoid" id="D8TAG1"/>
<dbReference type="GO" id="GO:0020037">
    <property type="term" value="F:heme binding"/>
    <property type="evidence" value="ECO:0007669"/>
    <property type="project" value="InterPro"/>
</dbReference>
<evidence type="ECO:0000313" key="11">
    <source>
        <dbReference type="EMBL" id="EFJ06387.1"/>
    </source>
</evidence>
<dbReference type="PANTHER" id="PTHR24282">
    <property type="entry name" value="CYTOCHROME P450 FAMILY MEMBER"/>
    <property type="match status" value="1"/>
</dbReference>
<dbReference type="EMBL" id="GL377702">
    <property type="protein sequence ID" value="EFJ06387.1"/>
    <property type="molecule type" value="Genomic_DNA"/>
</dbReference>
<gene>
    <name evidence="11" type="ORF">SELMODRAFT_135524</name>
</gene>
<name>D8TAG1_SELML</name>
<dbReference type="SUPFAM" id="SSF48264">
    <property type="entry name" value="Cytochrome P450"/>
    <property type="match status" value="1"/>
</dbReference>
<dbReference type="Gene3D" id="1.10.630.10">
    <property type="entry name" value="Cytochrome P450"/>
    <property type="match status" value="1"/>
</dbReference>
<keyword evidence="3" id="KW-0349">Heme</keyword>
<proteinExistence type="inferred from homology"/>
<evidence type="ECO:0000256" key="1">
    <source>
        <dbReference type="ARBA" id="ARBA00004370"/>
    </source>
</evidence>
<evidence type="ECO:0000256" key="10">
    <source>
        <dbReference type="ARBA" id="ARBA00023136"/>
    </source>
</evidence>
<evidence type="ECO:0000256" key="6">
    <source>
        <dbReference type="ARBA" id="ARBA00022989"/>
    </source>
</evidence>
<dbReference type="Proteomes" id="UP000001514">
    <property type="component" value="Unassembled WGS sequence"/>
</dbReference>
<evidence type="ECO:0000256" key="4">
    <source>
        <dbReference type="ARBA" id="ARBA00022692"/>
    </source>
</evidence>
<dbReference type="GO" id="GO:0005506">
    <property type="term" value="F:iron ion binding"/>
    <property type="evidence" value="ECO:0007669"/>
    <property type="project" value="InterPro"/>
</dbReference>
<keyword evidence="12" id="KW-1185">Reference proteome</keyword>
<evidence type="ECO:0000313" key="12">
    <source>
        <dbReference type="Proteomes" id="UP000001514"/>
    </source>
</evidence>
<evidence type="ECO:0000256" key="2">
    <source>
        <dbReference type="ARBA" id="ARBA00010617"/>
    </source>
</evidence>
<dbReference type="GO" id="GO:0016705">
    <property type="term" value="F:oxidoreductase activity, acting on paired donors, with incorporation or reduction of molecular oxygen"/>
    <property type="evidence" value="ECO:0007669"/>
    <property type="project" value="InterPro"/>
</dbReference>
<dbReference type="InterPro" id="IPR036396">
    <property type="entry name" value="Cyt_P450_sf"/>
</dbReference>
<organism evidence="12">
    <name type="scientific">Selaginella moellendorffii</name>
    <name type="common">Spikemoss</name>
    <dbReference type="NCBI Taxonomy" id="88036"/>
    <lineage>
        <taxon>Eukaryota</taxon>
        <taxon>Viridiplantae</taxon>
        <taxon>Streptophyta</taxon>
        <taxon>Embryophyta</taxon>
        <taxon>Tracheophyta</taxon>
        <taxon>Lycopodiopsida</taxon>
        <taxon>Selaginellales</taxon>
        <taxon>Selaginellaceae</taxon>
        <taxon>Selaginella</taxon>
    </lineage>
</organism>
<dbReference type="InterPro" id="IPR001128">
    <property type="entry name" value="Cyt_P450"/>
</dbReference>
<dbReference type="GO" id="GO:0016020">
    <property type="term" value="C:membrane"/>
    <property type="evidence" value="ECO:0007669"/>
    <property type="project" value="UniProtKB-SubCell"/>
</dbReference>
<evidence type="ECO:0000256" key="5">
    <source>
        <dbReference type="ARBA" id="ARBA00022723"/>
    </source>
</evidence>
<evidence type="ECO:0000256" key="9">
    <source>
        <dbReference type="ARBA" id="ARBA00023033"/>
    </source>
</evidence>
<protein>
    <recommendedName>
        <fullName evidence="13">Cytochrome P450</fullName>
    </recommendedName>
</protein>
<evidence type="ECO:0000256" key="8">
    <source>
        <dbReference type="ARBA" id="ARBA00023004"/>
    </source>
</evidence>
<keyword evidence="6" id="KW-1133">Transmembrane helix</keyword>
<dbReference type="Pfam" id="PF00067">
    <property type="entry name" value="p450"/>
    <property type="match status" value="1"/>
</dbReference>
<dbReference type="GO" id="GO:0004497">
    <property type="term" value="F:monooxygenase activity"/>
    <property type="evidence" value="ECO:0007669"/>
    <property type="project" value="UniProtKB-KW"/>
</dbReference>
<dbReference type="HOGENOM" id="CLU_2613150_0_0_1"/>
<dbReference type="eggNOG" id="KOG0157">
    <property type="taxonomic scope" value="Eukaryota"/>
</dbReference>
<dbReference type="OMA" id="VHSPLKH"/>
<keyword evidence="4" id="KW-0812">Transmembrane</keyword>
<evidence type="ECO:0000256" key="3">
    <source>
        <dbReference type="ARBA" id="ARBA00022617"/>
    </source>
</evidence>
<dbReference type="Gramene" id="EFJ06387">
    <property type="protein sequence ID" value="EFJ06387"/>
    <property type="gene ID" value="SELMODRAFT_135524"/>
</dbReference>
<sequence>MPTSSIHSASLTVWPTPPSTRLHFSRVCFGQGLALMEAKVALAMILHRFSFEISPSYQHSPVLRLTLTPKHGMPLLLSR</sequence>
<accession>D8TAG1</accession>
<keyword evidence="8" id="KW-0408">Iron</keyword>
<keyword evidence="9" id="KW-0503">Monooxygenase</keyword>
<evidence type="ECO:0000256" key="7">
    <source>
        <dbReference type="ARBA" id="ARBA00023002"/>
    </source>
</evidence>
<keyword evidence="10" id="KW-0472">Membrane</keyword>
<feature type="non-terminal residue" evidence="11">
    <location>
        <position position="79"/>
    </location>
</feature>
<dbReference type="InterPro" id="IPR050665">
    <property type="entry name" value="Cytochrome_P450_Monooxygen"/>
</dbReference>
<keyword evidence="5" id="KW-0479">Metal-binding</keyword>